<evidence type="ECO:0000313" key="3">
    <source>
        <dbReference type="EMBL" id="MYM20880.1"/>
    </source>
</evidence>
<feature type="compositionally biased region" description="Low complexity" evidence="1">
    <location>
        <begin position="19"/>
        <end position="31"/>
    </location>
</feature>
<evidence type="ECO:0008006" key="5">
    <source>
        <dbReference type="Google" id="ProtNLM"/>
    </source>
</evidence>
<keyword evidence="2" id="KW-0812">Transmembrane</keyword>
<feature type="compositionally biased region" description="Polar residues" evidence="1">
    <location>
        <begin position="1"/>
        <end position="12"/>
    </location>
</feature>
<organism evidence="3 4">
    <name type="scientific">Brevibacterium rongguiense</name>
    <dbReference type="NCBI Taxonomy" id="2695267"/>
    <lineage>
        <taxon>Bacteria</taxon>
        <taxon>Bacillati</taxon>
        <taxon>Actinomycetota</taxon>
        <taxon>Actinomycetes</taxon>
        <taxon>Micrococcales</taxon>
        <taxon>Brevibacteriaceae</taxon>
        <taxon>Brevibacterium</taxon>
    </lineage>
</organism>
<keyword evidence="2" id="KW-1133">Transmembrane helix</keyword>
<feature type="region of interest" description="Disordered" evidence="1">
    <location>
        <begin position="1"/>
        <end position="42"/>
    </location>
</feature>
<feature type="transmembrane region" description="Helical" evidence="2">
    <location>
        <begin position="111"/>
        <end position="143"/>
    </location>
</feature>
<dbReference type="AlphaFoldDB" id="A0A6N9H9W5"/>
<feature type="transmembrane region" description="Helical" evidence="2">
    <location>
        <begin position="196"/>
        <end position="218"/>
    </location>
</feature>
<keyword evidence="4" id="KW-1185">Reference proteome</keyword>
<keyword evidence="2" id="KW-0472">Membrane</keyword>
<comment type="caution">
    <text evidence="3">The sequence shown here is derived from an EMBL/GenBank/DDBJ whole genome shotgun (WGS) entry which is preliminary data.</text>
</comment>
<feature type="transmembrane region" description="Helical" evidence="2">
    <location>
        <begin position="164"/>
        <end position="190"/>
    </location>
</feature>
<proteinExistence type="predicted"/>
<reference evidence="3 4" key="1">
    <citation type="submission" date="2020-01" db="EMBL/GenBank/DDBJ databases">
        <authorList>
            <person name="Deng T."/>
        </authorList>
    </citation>
    <scope>NUCLEOTIDE SEQUENCE [LARGE SCALE GENOMIC DNA]</scope>
    <source>
        <strain evidence="3 4">5221</strain>
    </source>
</reference>
<protein>
    <recommendedName>
        <fullName evidence="5">Glycerophosphoryl diester phosphodiesterase membrane domain-containing protein</fullName>
    </recommendedName>
</protein>
<evidence type="ECO:0000256" key="1">
    <source>
        <dbReference type="SAM" id="MobiDB-lite"/>
    </source>
</evidence>
<accession>A0A6N9H9W5</accession>
<feature type="transmembrane region" description="Helical" evidence="2">
    <location>
        <begin position="266"/>
        <end position="290"/>
    </location>
</feature>
<sequence>MFTTSAQAWNQRTDWRTGRPVPADPRAARPAWRPPAKPGTLPKRPLRFIEGLDGGFRLIRAQPGATVGLALVVNALWTLALGALLAFLVWLSMGFFTTVFSDPEALSGFALLAQFGAVAHSLLTLSLIQFAGAFAALAAHASFTGERLGLGRAWAELRGVRLRLIGTVAALFGCHVALLALCALPGLIAAGLHSTLAATALMVIGFVLWVGLTVYLAVRTAFTGPAIACERLGGRAAVRRSWALTRCGFWRTLGQLLFGSWLSSRILEVVIAPFLLVLYAAALVVLALAAGSELSGGLAIGIAAGLGLALVAASIASAAVLMAYWAGLAAVVYFDRRMRAEGYDLVLLREAEARG</sequence>
<feature type="transmembrane region" description="Helical" evidence="2">
    <location>
        <begin position="67"/>
        <end position="91"/>
    </location>
</feature>
<evidence type="ECO:0000256" key="2">
    <source>
        <dbReference type="SAM" id="Phobius"/>
    </source>
</evidence>
<name>A0A6N9H9W5_9MICO</name>
<gene>
    <name evidence="3" type="ORF">GSY69_13155</name>
</gene>
<dbReference type="EMBL" id="WWEQ01000090">
    <property type="protein sequence ID" value="MYM20880.1"/>
    <property type="molecule type" value="Genomic_DNA"/>
</dbReference>
<dbReference type="Proteomes" id="UP000469215">
    <property type="component" value="Unassembled WGS sequence"/>
</dbReference>
<dbReference type="RefSeq" id="WP_160954287.1">
    <property type="nucleotide sequence ID" value="NZ_WWEQ01000090.1"/>
</dbReference>
<evidence type="ECO:0000313" key="4">
    <source>
        <dbReference type="Proteomes" id="UP000469215"/>
    </source>
</evidence>
<feature type="transmembrane region" description="Helical" evidence="2">
    <location>
        <begin position="302"/>
        <end position="334"/>
    </location>
</feature>